<name>A0A8B2NYS8_9HYPH</name>
<dbReference type="OrthoDB" id="2583024at2"/>
<sequence>MDRRTFIAGASAAALLPALPLATQSLAQTEEVTVRLRELYKRNGDFTKYATDRAEQRVSIRGFMAPPLKADARFFVLTNRPMAVCPFCESSVDWPEDILAIYLKRVVDVVPFNVPIIVRGRLELGEYTDPDTGFVSRVRLTDSNYERA</sequence>
<reference evidence="2 3" key="1">
    <citation type="submission" date="2018-05" db="EMBL/GenBank/DDBJ databases">
        <title>Acuticoccus sediminis sp. nov., isolated from deep-sea sediment of Indian Ocean.</title>
        <authorList>
            <person name="Liu X."/>
            <person name="Lai Q."/>
            <person name="Du Y."/>
            <person name="Sun F."/>
            <person name="Zhang X."/>
            <person name="Wang S."/>
            <person name="Shao Z."/>
        </authorList>
    </citation>
    <scope>NUCLEOTIDE SEQUENCE [LARGE SCALE GENOMIC DNA]</scope>
    <source>
        <strain evidence="2 3">PTG4-2</strain>
    </source>
</reference>
<protein>
    <recommendedName>
        <fullName evidence="4">Secreted protein</fullName>
    </recommendedName>
</protein>
<organism evidence="2 3">
    <name type="scientific">Acuticoccus sediminis</name>
    <dbReference type="NCBI Taxonomy" id="2184697"/>
    <lineage>
        <taxon>Bacteria</taxon>
        <taxon>Pseudomonadati</taxon>
        <taxon>Pseudomonadota</taxon>
        <taxon>Alphaproteobacteria</taxon>
        <taxon>Hyphomicrobiales</taxon>
        <taxon>Amorphaceae</taxon>
        <taxon>Acuticoccus</taxon>
    </lineage>
</organism>
<proteinExistence type="predicted"/>
<evidence type="ECO:0000313" key="2">
    <source>
        <dbReference type="EMBL" id="RAI04533.1"/>
    </source>
</evidence>
<keyword evidence="1" id="KW-0732">Signal</keyword>
<dbReference type="AlphaFoldDB" id="A0A8B2NYS8"/>
<dbReference type="EMBL" id="QHHQ01000001">
    <property type="protein sequence ID" value="RAI04533.1"/>
    <property type="molecule type" value="Genomic_DNA"/>
</dbReference>
<dbReference type="RefSeq" id="WP_111344121.1">
    <property type="nucleotide sequence ID" value="NZ_JAIWKD010000001.1"/>
</dbReference>
<accession>A0A8B2NYS8</accession>
<feature type="signal peptide" evidence="1">
    <location>
        <begin position="1"/>
        <end position="27"/>
    </location>
</feature>
<evidence type="ECO:0000313" key="3">
    <source>
        <dbReference type="Proteomes" id="UP000249590"/>
    </source>
</evidence>
<keyword evidence="3" id="KW-1185">Reference proteome</keyword>
<feature type="chain" id="PRO_5032686646" description="Secreted protein" evidence="1">
    <location>
        <begin position="28"/>
        <end position="148"/>
    </location>
</feature>
<evidence type="ECO:0000256" key="1">
    <source>
        <dbReference type="SAM" id="SignalP"/>
    </source>
</evidence>
<evidence type="ECO:0008006" key="4">
    <source>
        <dbReference type="Google" id="ProtNLM"/>
    </source>
</evidence>
<comment type="caution">
    <text evidence="2">The sequence shown here is derived from an EMBL/GenBank/DDBJ whole genome shotgun (WGS) entry which is preliminary data.</text>
</comment>
<dbReference type="Proteomes" id="UP000249590">
    <property type="component" value="Unassembled WGS sequence"/>
</dbReference>
<gene>
    <name evidence="2" type="ORF">DLJ53_05745</name>
</gene>